<keyword evidence="2" id="KW-1185">Reference proteome</keyword>
<evidence type="ECO:0000313" key="2">
    <source>
        <dbReference type="Proteomes" id="UP000324222"/>
    </source>
</evidence>
<dbReference type="Proteomes" id="UP000324222">
    <property type="component" value="Unassembled WGS sequence"/>
</dbReference>
<evidence type="ECO:0000313" key="1">
    <source>
        <dbReference type="EMBL" id="MPC33906.1"/>
    </source>
</evidence>
<name>A0A5B7EL40_PORTR</name>
<sequence length="179" mass="19947">MSTQYRYFGACVKISSAQPPGRQTHPIVRDLLDRLQKELYPLQWLTNNLEFPSLRLSLGLTSPIPSVRATGPTLIKSVSSVLRSVILDVLAADVLPGPSPWMLPTSEVSFTPTTKTDSPPALQLQLALQHVATVTSSLQGSHRIYTDRFPVAFNRHLDNILLHRFTCSSRMSHRRVFTG</sequence>
<protein>
    <submittedName>
        <fullName evidence="1">Uncharacterized protein</fullName>
    </submittedName>
</protein>
<proteinExistence type="predicted"/>
<dbReference type="AlphaFoldDB" id="A0A5B7EL40"/>
<reference evidence="1 2" key="1">
    <citation type="submission" date="2019-05" db="EMBL/GenBank/DDBJ databases">
        <title>Another draft genome of Portunus trituberculatus and its Hox gene families provides insights of decapod evolution.</title>
        <authorList>
            <person name="Jeong J.-H."/>
            <person name="Song I."/>
            <person name="Kim S."/>
            <person name="Choi T."/>
            <person name="Kim D."/>
            <person name="Ryu S."/>
            <person name="Kim W."/>
        </authorList>
    </citation>
    <scope>NUCLEOTIDE SEQUENCE [LARGE SCALE GENOMIC DNA]</scope>
    <source>
        <tissue evidence="1">Muscle</tissue>
    </source>
</reference>
<accession>A0A5B7EL40</accession>
<comment type="caution">
    <text evidence="1">The sequence shown here is derived from an EMBL/GenBank/DDBJ whole genome shotgun (WGS) entry which is preliminary data.</text>
</comment>
<dbReference type="EMBL" id="VSRR010002937">
    <property type="protein sequence ID" value="MPC33906.1"/>
    <property type="molecule type" value="Genomic_DNA"/>
</dbReference>
<organism evidence="1 2">
    <name type="scientific">Portunus trituberculatus</name>
    <name type="common">Swimming crab</name>
    <name type="synonym">Neptunus trituberculatus</name>
    <dbReference type="NCBI Taxonomy" id="210409"/>
    <lineage>
        <taxon>Eukaryota</taxon>
        <taxon>Metazoa</taxon>
        <taxon>Ecdysozoa</taxon>
        <taxon>Arthropoda</taxon>
        <taxon>Crustacea</taxon>
        <taxon>Multicrustacea</taxon>
        <taxon>Malacostraca</taxon>
        <taxon>Eumalacostraca</taxon>
        <taxon>Eucarida</taxon>
        <taxon>Decapoda</taxon>
        <taxon>Pleocyemata</taxon>
        <taxon>Brachyura</taxon>
        <taxon>Eubrachyura</taxon>
        <taxon>Portunoidea</taxon>
        <taxon>Portunidae</taxon>
        <taxon>Portuninae</taxon>
        <taxon>Portunus</taxon>
    </lineage>
</organism>
<gene>
    <name evidence="1" type="ORF">E2C01_027274</name>
</gene>